<accession>A0ABR6PM36</accession>
<sequence length="48" mass="5547">MEGAGIVFRRFFYITTTKGMWAFKPNITVNNGITIRHKANNMFTALYC</sequence>
<keyword evidence="2" id="KW-1185">Reference proteome</keyword>
<dbReference type="EMBL" id="JACHCB010000009">
    <property type="protein sequence ID" value="MBB6110829.1"/>
    <property type="molecule type" value="Genomic_DNA"/>
</dbReference>
<evidence type="ECO:0000313" key="2">
    <source>
        <dbReference type="Proteomes" id="UP000541583"/>
    </source>
</evidence>
<dbReference type="Proteomes" id="UP000541583">
    <property type="component" value="Unassembled WGS sequence"/>
</dbReference>
<gene>
    <name evidence="1" type="ORF">HDF23_003590</name>
</gene>
<evidence type="ECO:0000313" key="1">
    <source>
        <dbReference type="EMBL" id="MBB6110829.1"/>
    </source>
</evidence>
<proteinExistence type="predicted"/>
<organism evidence="1 2">
    <name type="scientific">Mucilaginibacter lappiensis</name>
    <dbReference type="NCBI Taxonomy" id="354630"/>
    <lineage>
        <taxon>Bacteria</taxon>
        <taxon>Pseudomonadati</taxon>
        <taxon>Bacteroidota</taxon>
        <taxon>Sphingobacteriia</taxon>
        <taxon>Sphingobacteriales</taxon>
        <taxon>Sphingobacteriaceae</taxon>
        <taxon>Mucilaginibacter</taxon>
    </lineage>
</organism>
<reference evidence="1 2" key="1">
    <citation type="submission" date="2020-08" db="EMBL/GenBank/DDBJ databases">
        <title>Genomic Encyclopedia of Type Strains, Phase IV (KMG-V): Genome sequencing to study the core and pangenomes of soil and plant-associated prokaryotes.</title>
        <authorList>
            <person name="Whitman W."/>
        </authorList>
    </citation>
    <scope>NUCLEOTIDE SEQUENCE [LARGE SCALE GENOMIC DNA]</scope>
    <source>
        <strain evidence="1 2">ANJLi2</strain>
    </source>
</reference>
<comment type="caution">
    <text evidence="1">The sequence shown here is derived from an EMBL/GenBank/DDBJ whole genome shotgun (WGS) entry which is preliminary data.</text>
</comment>
<protein>
    <submittedName>
        <fullName evidence="1">Uncharacterized protein</fullName>
    </submittedName>
</protein>
<name>A0ABR6PM36_9SPHI</name>